<dbReference type="GO" id="GO:0032021">
    <property type="term" value="C:NELF complex"/>
    <property type="evidence" value="ECO:0007669"/>
    <property type="project" value="TreeGrafter"/>
</dbReference>
<keyword evidence="4" id="KW-0805">Transcription regulation</keyword>
<reference evidence="7 8" key="1">
    <citation type="submission" date="2015-05" db="EMBL/GenBank/DDBJ databases">
        <title>Evolution of Trichinella species and genotypes.</title>
        <authorList>
            <person name="Korhonen P.K."/>
            <person name="Edoardo P."/>
            <person name="Giuseppe L.R."/>
            <person name="Gasser R.B."/>
        </authorList>
    </citation>
    <scope>NUCLEOTIDE SEQUENCE [LARGE SCALE GENOMIC DNA]</scope>
    <source>
        <strain evidence="7">ISS10</strain>
    </source>
</reference>
<keyword evidence="7" id="KW-0648">Protein biosynthesis</keyword>
<dbReference type="GO" id="GO:0003746">
    <property type="term" value="F:translation elongation factor activity"/>
    <property type="evidence" value="ECO:0007669"/>
    <property type="project" value="UniProtKB-KW"/>
</dbReference>
<keyword evidence="5" id="KW-0804">Transcription</keyword>
<keyword evidence="8" id="KW-1185">Reference proteome</keyword>
<evidence type="ECO:0000256" key="3">
    <source>
        <dbReference type="ARBA" id="ARBA00022491"/>
    </source>
</evidence>
<protein>
    <submittedName>
        <fullName evidence="7">Negative elongation factor D</fullName>
    </submittedName>
</protein>
<comment type="caution">
    <text evidence="7">The sequence shown here is derived from an EMBL/GenBank/DDBJ whole genome shotgun (WGS) entry which is preliminary data.</text>
</comment>
<dbReference type="InterPro" id="IPR006942">
    <property type="entry name" value="TH1"/>
</dbReference>
<gene>
    <name evidence="7" type="primary">TH1</name>
    <name evidence="7" type="ORF">T02_11119</name>
</gene>
<evidence type="ECO:0000256" key="2">
    <source>
        <dbReference type="ARBA" id="ARBA00005726"/>
    </source>
</evidence>
<evidence type="ECO:0000256" key="5">
    <source>
        <dbReference type="ARBA" id="ARBA00023163"/>
    </source>
</evidence>
<comment type="similarity">
    <text evidence="2">Belongs to the NELF-D family.</text>
</comment>
<organism evidence="7 8">
    <name type="scientific">Trichinella nativa</name>
    <dbReference type="NCBI Taxonomy" id="6335"/>
    <lineage>
        <taxon>Eukaryota</taxon>
        <taxon>Metazoa</taxon>
        <taxon>Ecdysozoa</taxon>
        <taxon>Nematoda</taxon>
        <taxon>Enoplea</taxon>
        <taxon>Dorylaimia</taxon>
        <taxon>Trichinellida</taxon>
        <taxon>Trichinellidae</taxon>
        <taxon>Trichinella</taxon>
    </lineage>
</organism>
<keyword evidence="7" id="KW-0251">Elongation factor</keyword>
<dbReference type="PANTHER" id="PTHR12144:SF0">
    <property type="entry name" value="NEGATIVE ELONGATION FACTOR C_D"/>
    <property type="match status" value="1"/>
</dbReference>
<feature type="non-terminal residue" evidence="7">
    <location>
        <position position="1"/>
    </location>
</feature>
<dbReference type="STRING" id="6335.A0A0V1LKW3"/>
<proteinExistence type="inferred from homology"/>
<evidence type="ECO:0000256" key="4">
    <source>
        <dbReference type="ARBA" id="ARBA00023015"/>
    </source>
</evidence>
<dbReference type="GO" id="GO:0003723">
    <property type="term" value="F:RNA binding"/>
    <property type="evidence" value="ECO:0007669"/>
    <property type="project" value="TreeGrafter"/>
</dbReference>
<name>A0A0V1LKW3_9BILA</name>
<accession>A0A0V1LKW3</accession>
<keyword evidence="6" id="KW-0539">Nucleus</keyword>
<evidence type="ECO:0000256" key="1">
    <source>
        <dbReference type="ARBA" id="ARBA00004123"/>
    </source>
</evidence>
<keyword evidence="3" id="KW-0678">Repressor</keyword>
<evidence type="ECO:0000256" key="6">
    <source>
        <dbReference type="ARBA" id="ARBA00023242"/>
    </source>
</evidence>
<sequence>LWKKKQFMLYVVKYVCMCTYVGDFLNEEMNPADLSTTDDAYSADENDDIDMDGSSKLQTIQKCMAKFRTADFIMEGEFVSTAKEFISAGGNWEEAVEVIADSYVAHAQSCNVMAQAALSVGVDAYSVRKMLEDELASLIIKKFSPSHTDSLLHKPQEFHQILTSITSSTYWHPLIMKLHEKFPECTVIDYCVKAILNTGELSAITPQVATSIHQYAVFVKSLVTVLEEFLKSSLHSDQSADALEKLAGIVCLREYGYFYVQTTLYRLITSEPTYSHVARFISYYLRKSRATKDTVDVTISMYRVFYDYDSNLLESVHSMMRRKKPTAADIGELYDTYYNVHAPSPELLCDPDCLDLLYDCVFRKDSHLNDEVLEKAIFLISYAAVLNDDCSPFRLENDHQICSDELNYFLKLLTKMRNILINSRSKHDLLLHLQDIFGEMKHVAVATGVFHWIRSLVMSDEFFKTHQEQLPTEFIILDEIVSLYSSLHEKVFDLLTHLFNSDAFRQYGCDVRFQLERRRMILDRMVHMFTYNYTLPVARFIRSKLNSSTADVSLFRYFLMEVLEVVSPTYSANFVAAFAPIAQHPLIAHDEKLSEEQLQTLKQFLESVPLAVEENQQ</sequence>
<comment type="subcellular location">
    <subcellularLocation>
        <location evidence="1">Nucleus</location>
    </subcellularLocation>
</comment>
<dbReference type="EMBL" id="JYDW01000032">
    <property type="protein sequence ID" value="KRZ60155.1"/>
    <property type="molecule type" value="Genomic_DNA"/>
</dbReference>
<dbReference type="Proteomes" id="UP000054721">
    <property type="component" value="Unassembled WGS sequence"/>
</dbReference>
<dbReference type="OrthoDB" id="511287at2759"/>
<dbReference type="PANTHER" id="PTHR12144">
    <property type="entry name" value="NEGATIVE ELONGATION FACTOR D"/>
    <property type="match status" value="1"/>
</dbReference>
<evidence type="ECO:0000313" key="8">
    <source>
        <dbReference type="Proteomes" id="UP000054721"/>
    </source>
</evidence>
<dbReference type="Pfam" id="PF04858">
    <property type="entry name" value="TH1"/>
    <property type="match status" value="1"/>
</dbReference>
<evidence type="ECO:0000313" key="7">
    <source>
        <dbReference type="EMBL" id="KRZ60155.1"/>
    </source>
</evidence>
<dbReference type="AlphaFoldDB" id="A0A0V1LKW3"/>
<dbReference type="GO" id="GO:0034244">
    <property type="term" value="P:negative regulation of transcription elongation by RNA polymerase II"/>
    <property type="evidence" value="ECO:0007669"/>
    <property type="project" value="TreeGrafter"/>
</dbReference>